<dbReference type="CDD" id="cd07211">
    <property type="entry name" value="Pat_PNPLA8"/>
    <property type="match status" value="1"/>
</dbReference>
<dbReference type="EMBL" id="JARQWQ010000073">
    <property type="protein sequence ID" value="KAK2553927.1"/>
    <property type="molecule type" value="Genomic_DNA"/>
</dbReference>
<dbReference type="Pfam" id="PF01734">
    <property type="entry name" value="Patatin"/>
    <property type="match status" value="1"/>
</dbReference>
<feature type="active site" description="Nucleophile" evidence="4">
    <location>
        <position position="171"/>
    </location>
</feature>
<dbReference type="SUPFAM" id="SSF52151">
    <property type="entry name" value="FabD/lysophospholipase-like"/>
    <property type="match status" value="1"/>
</dbReference>
<evidence type="ECO:0000259" key="5">
    <source>
        <dbReference type="PROSITE" id="PS51635"/>
    </source>
</evidence>
<dbReference type="InterPro" id="IPR002641">
    <property type="entry name" value="PNPLA_dom"/>
</dbReference>
<dbReference type="PANTHER" id="PTHR24185:SF1">
    <property type="entry name" value="CALCIUM-INDEPENDENT PHOSPHOLIPASE A2-GAMMA"/>
    <property type="match status" value="1"/>
</dbReference>
<keyword evidence="3 4" id="KW-0443">Lipid metabolism</keyword>
<evidence type="ECO:0000256" key="2">
    <source>
        <dbReference type="ARBA" id="ARBA00022963"/>
    </source>
</evidence>
<dbReference type="Gene3D" id="3.40.1090.10">
    <property type="entry name" value="Cytosolic phospholipase A2 catalytic domain"/>
    <property type="match status" value="1"/>
</dbReference>
<organism evidence="6 7">
    <name type="scientific">Acropora cervicornis</name>
    <name type="common">Staghorn coral</name>
    <dbReference type="NCBI Taxonomy" id="6130"/>
    <lineage>
        <taxon>Eukaryota</taxon>
        <taxon>Metazoa</taxon>
        <taxon>Cnidaria</taxon>
        <taxon>Anthozoa</taxon>
        <taxon>Hexacorallia</taxon>
        <taxon>Scleractinia</taxon>
        <taxon>Astrocoeniina</taxon>
        <taxon>Acroporidae</taxon>
        <taxon>Acropora</taxon>
    </lineage>
</organism>
<keyword evidence="2 4" id="KW-0442">Lipid degradation</keyword>
<feature type="domain" description="PNPLA" evidence="5">
    <location>
        <begin position="133"/>
        <end position="349"/>
    </location>
</feature>
<dbReference type="AlphaFoldDB" id="A0AAD9Q368"/>
<feature type="short sequence motif" description="GXGXXG" evidence="4">
    <location>
        <begin position="137"/>
        <end position="142"/>
    </location>
</feature>
<dbReference type="GO" id="GO:0016042">
    <property type="term" value="P:lipid catabolic process"/>
    <property type="evidence" value="ECO:0007669"/>
    <property type="project" value="UniProtKB-UniRule"/>
</dbReference>
<feature type="short sequence motif" description="GXSXG" evidence="4">
    <location>
        <begin position="169"/>
        <end position="173"/>
    </location>
</feature>
<accession>A0AAD9Q368</accession>
<evidence type="ECO:0000256" key="4">
    <source>
        <dbReference type="PROSITE-ProRule" id="PRU01161"/>
    </source>
</evidence>
<protein>
    <submittedName>
        <fullName evidence="6">Calcium-independent phospholipase A2-gamma</fullName>
    </submittedName>
</protein>
<dbReference type="GO" id="GO:0019369">
    <property type="term" value="P:arachidonate metabolic process"/>
    <property type="evidence" value="ECO:0007669"/>
    <property type="project" value="TreeGrafter"/>
</dbReference>
<dbReference type="InterPro" id="IPR016035">
    <property type="entry name" value="Acyl_Trfase/lysoPLipase"/>
</dbReference>
<dbReference type="InterPro" id="IPR045217">
    <property type="entry name" value="PNPLA8-like"/>
</dbReference>
<dbReference type="Proteomes" id="UP001249851">
    <property type="component" value="Unassembled WGS sequence"/>
</dbReference>
<keyword evidence="1 4" id="KW-0378">Hydrolase</keyword>
<dbReference type="GO" id="GO:0047499">
    <property type="term" value="F:calcium-independent phospholipase A2 activity"/>
    <property type="evidence" value="ECO:0007669"/>
    <property type="project" value="TreeGrafter"/>
</dbReference>
<name>A0AAD9Q368_ACRCE</name>
<dbReference type="GO" id="GO:0016020">
    <property type="term" value="C:membrane"/>
    <property type="evidence" value="ECO:0007669"/>
    <property type="project" value="TreeGrafter"/>
</dbReference>
<reference evidence="6" key="2">
    <citation type="journal article" date="2023" name="Science">
        <title>Genomic signatures of disease resistance in endangered staghorn corals.</title>
        <authorList>
            <person name="Vollmer S.V."/>
            <person name="Selwyn J.D."/>
            <person name="Despard B.A."/>
            <person name="Roesel C.L."/>
        </authorList>
    </citation>
    <scope>NUCLEOTIDE SEQUENCE</scope>
    <source>
        <strain evidence="6">K2</strain>
    </source>
</reference>
<feature type="active site" description="Proton acceptor" evidence="4">
    <location>
        <position position="336"/>
    </location>
</feature>
<evidence type="ECO:0000313" key="7">
    <source>
        <dbReference type="Proteomes" id="UP001249851"/>
    </source>
</evidence>
<sequence>MKVWQGLQVRQLVQFPRTFSKAFSRTIPTTQNSTLTPTSPKTTLSIQNRTRSLVEALRTAKSEQSRQIRLEEFNDHLLRYQSVGKSQAIQEQAMSTLLEIRKKGNKEVGREAQKALTLLGWADPVKGRGIKVLSIDGGGSRGLMAIEILKRIEDLCNKEIFELFDIICGASTGAILAFLLGIKKVPLEECEHTYKKLSLDIFEQNALIGTGKLFWSHAYYDTAKFEKILKKDGGDAKMIDSAKDTSIPKVLKQLAPVLCKTVLFALFLSEQVAAVSTVVNHSLLIPFVFSNYTRPLGSVSQFPQSCKYRIWEALRASTAAPGFFEEFKLGKNIHQDGGLLTNNPSSIAIHEARRLWPDEPFQCIVSVGTGKYKGRSRPSTLEFSSLREKLLKVVASATDTEAVDTVLSDVLPPLSYFRFNPNMSADIPMDEGRTEMLEQIQFDARRYVAKEDENFKKCAEVLLQNKTLLDRLFMAKFKAWYRVS</sequence>
<gene>
    <name evidence="6" type="ORF">P5673_024627</name>
</gene>
<reference evidence="6" key="1">
    <citation type="journal article" date="2023" name="G3 (Bethesda)">
        <title>Whole genome assembly and annotation of the endangered Caribbean coral Acropora cervicornis.</title>
        <authorList>
            <person name="Selwyn J.D."/>
            <person name="Vollmer S.V."/>
        </authorList>
    </citation>
    <scope>NUCLEOTIDE SEQUENCE</scope>
    <source>
        <strain evidence="6">K2</strain>
    </source>
</reference>
<keyword evidence="7" id="KW-1185">Reference proteome</keyword>
<dbReference type="PANTHER" id="PTHR24185">
    <property type="entry name" value="CALCIUM-INDEPENDENT PHOSPHOLIPASE A2-GAMMA"/>
    <property type="match status" value="1"/>
</dbReference>
<proteinExistence type="predicted"/>
<evidence type="ECO:0000313" key="6">
    <source>
        <dbReference type="EMBL" id="KAK2553927.1"/>
    </source>
</evidence>
<dbReference type="PROSITE" id="PS51635">
    <property type="entry name" value="PNPLA"/>
    <property type="match status" value="1"/>
</dbReference>
<evidence type="ECO:0000256" key="1">
    <source>
        <dbReference type="ARBA" id="ARBA00022801"/>
    </source>
</evidence>
<feature type="short sequence motif" description="DGA/G" evidence="4">
    <location>
        <begin position="336"/>
        <end position="338"/>
    </location>
</feature>
<comment type="caution">
    <text evidence="6">The sequence shown here is derived from an EMBL/GenBank/DDBJ whole genome shotgun (WGS) entry which is preliminary data.</text>
</comment>
<evidence type="ECO:0000256" key="3">
    <source>
        <dbReference type="ARBA" id="ARBA00023098"/>
    </source>
</evidence>